<gene>
    <name evidence="6" type="ORF">QNA08_05680</name>
</gene>
<evidence type="ECO:0000256" key="5">
    <source>
        <dbReference type="SAM" id="Phobius"/>
    </source>
</evidence>
<feature type="transmembrane region" description="Helical" evidence="5">
    <location>
        <begin position="288"/>
        <end position="310"/>
    </location>
</feature>
<name>A0ABT7AFV0_9HYPH</name>
<dbReference type="Gene3D" id="1.20.120.1630">
    <property type="match status" value="1"/>
</dbReference>
<reference evidence="6 7" key="1">
    <citation type="submission" date="2023-05" db="EMBL/GenBank/DDBJ databases">
        <title>Chelatococcus sp. nov., a moderately thermophilic bacterium isolated from hot spring microbial mat.</title>
        <authorList>
            <person name="Hu C.-J."/>
            <person name="Li W.-J."/>
        </authorList>
    </citation>
    <scope>NUCLEOTIDE SEQUENCE [LARGE SCALE GENOMIC DNA]</scope>
    <source>
        <strain evidence="6 7">SYSU G07232</strain>
    </source>
</reference>
<keyword evidence="4 5" id="KW-0472">Membrane</keyword>
<evidence type="ECO:0000313" key="7">
    <source>
        <dbReference type="Proteomes" id="UP001321492"/>
    </source>
</evidence>
<keyword evidence="2 5" id="KW-0812">Transmembrane</keyword>
<keyword evidence="3 5" id="KW-1133">Transmembrane helix</keyword>
<dbReference type="Pfam" id="PF04140">
    <property type="entry name" value="ICMT"/>
    <property type="match status" value="1"/>
</dbReference>
<feature type="transmembrane region" description="Helical" evidence="5">
    <location>
        <begin position="247"/>
        <end position="268"/>
    </location>
</feature>
<dbReference type="Proteomes" id="UP001321492">
    <property type="component" value="Unassembled WGS sequence"/>
</dbReference>
<protein>
    <submittedName>
        <fullName evidence="6">Isoprenylcysteine carboxylmethyltransferase family protein</fullName>
    </submittedName>
</protein>
<proteinExistence type="predicted"/>
<evidence type="ECO:0000256" key="1">
    <source>
        <dbReference type="ARBA" id="ARBA00004141"/>
    </source>
</evidence>
<feature type="transmembrane region" description="Helical" evidence="5">
    <location>
        <begin position="37"/>
        <end position="55"/>
    </location>
</feature>
<dbReference type="RefSeq" id="WP_283739722.1">
    <property type="nucleotide sequence ID" value="NZ_JASJEV010000003.1"/>
</dbReference>
<evidence type="ECO:0000256" key="4">
    <source>
        <dbReference type="ARBA" id="ARBA00023136"/>
    </source>
</evidence>
<dbReference type="EMBL" id="JASJEV010000003">
    <property type="protein sequence ID" value="MDJ1157719.1"/>
    <property type="molecule type" value="Genomic_DNA"/>
</dbReference>
<comment type="subcellular location">
    <subcellularLocation>
        <location evidence="1">Membrane</location>
        <topology evidence="1">Multi-pass membrane protein</topology>
    </subcellularLocation>
</comment>
<feature type="transmembrane region" description="Helical" evidence="5">
    <location>
        <begin position="215"/>
        <end position="235"/>
    </location>
</feature>
<comment type="caution">
    <text evidence="6">The sequence shown here is derived from an EMBL/GenBank/DDBJ whole genome shotgun (WGS) entry which is preliminary data.</text>
</comment>
<evidence type="ECO:0000256" key="2">
    <source>
        <dbReference type="ARBA" id="ARBA00022692"/>
    </source>
</evidence>
<feature type="transmembrane region" description="Helical" evidence="5">
    <location>
        <begin position="107"/>
        <end position="133"/>
    </location>
</feature>
<feature type="transmembrane region" description="Helical" evidence="5">
    <location>
        <begin position="167"/>
        <end position="186"/>
    </location>
</feature>
<accession>A0ABT7AFV0</accession>
<dbReference type="InterPro" id="IPR007269">
    <property type="entry name" value="ICMT_MeTrfase"/>
</dbReference>
<evidence type="ECO:0000256" key="3">
    <source>
        <dbReference type="ARBA" id="ARBA00022989"/>
    </source>
</evidence>
<organism evidence="6 7">
    <name type="scientific">Chelatococcus albus</name>
    <dbReference type="NCBI Taxonomy" id="3047466"/>
    <lineage>
        <taxon>Bacteria</taxon>
        <taxon>Pseudomonadati</taxon>
        <taxon>Pseudomonadota</taxon>
        <taxon>Alphaproteobacteria</taxon>
        <taxon>Hyphomicrobiales</taxon>
        <taxon>Chelatococcaceae</taxon>
        <taxon>Chelatococcus</taxon>
    </lineage>
</organism>
<sequence length="437" mass="49014">MPASAARQWINLTALAVVLLTLVALKAAQWADPLKGLLILLVAMALPIIGLEAWCTRHSGAGAVGPQARRRDDPDRPARVAIKLVGLLATYAAIGFAYWLLPLYRDGQAVVLITFVQMIAPPAVLVAPLYVWVADRRLGEPRDGCYMAGLAALGRWPEVNRDILRQYALGWLVKAFFLPIMIASAHEDLRWFLALDIGGFLRGYDFGWYEFAYRFLYFIEVFWAAAGYLMTLRLVGGHIRSAEPTLLGWVVCLACYAPFWGLLSRSYFAYDAGYPWGLWLADAPVVKHVWGVAILLLLAVYAWSTIAFGIRFSNLTHRGILTNGPYRWTKHPAYISKNLTWWLIAVPFAAQGGTAEALRQCLMLLGVNAIYFMRARTEERHLARDPDYRAYAAWIAEHGLFARARRLLAEMLGRRMAVGSPAEVREVSFVPSRRREG</sequence>
<keyword evidence="7" id="KW-1185">Reference proteome</keyword>
<evidence type="ECO:0000313" key="6">
    <source>
        <dbReference type="EMBL" id="MDJ1157719.1"/>
    </source>
</evidence>
<feature type="transmembrane region" description="Helical" evidence="5">
    <location>
        <begin position="80"/>
        <end position="101"/>
    </location>
</feature>